<organism evidence="2">
    <name type="scientific">Cacopsylla melanoneura</name>
    <dbReference type="NCBI Taxonomy" id="428564"/>
    <lineage>
        <taxon>Eukaryota</taxon>
        <taxon>Metazoa</taxon>
        <taxon>Ecdysozoa</taxon>
        <taxon>Arthropoda</taxon>
        <taxon>Hexapoda</taxon>
        <taxon>Insecta</taxon>
        <taxon>Pterygota</taxon>
        <taxon>Neoptera</taxon>
        <taxon>Paraneoptera</taxon>
        <taxon>Hemiptera</taxon>
        <taxon>Sternorrhyncha</taxon>
        <taxon>Psylloidea</taxon>
        <taxon>Psyllidae</taxon>
        <taxon>Psyllinae</taxon>
        <taxon>Cacopsylla</taxon>
    </lineage>
</organism>
<feature type="transmembrane region" description="Helical" evidence="1">
    <location>
        <begin position="83"/>
        <end position="104"/>
    </location>
</feature>
<reference evidence="2" key="1">
    <citation type="submission" date="2021-05" db="EMBL/GenBank/DDBJ databases">
        <authorList>
            <person name="Alioto T."/>
            <person name="Alioto T."/>
            <person name="Gomez Garrido J."/>
        </authorList>
    </citation>
    <scope>NUCLEOTIDE SEQUENCE</scope>
</reference>
<sequence>MWNVESTGLQFNCQNSSIIIKNSQYLFILQNEICLTSRYSTLYTLQVHNYHFHSPQSTTGPWSTISRTNLYMRTDLKYEPSSIFKFSISLSRLFFVFLFEFLLLRK</sequence>
<dbReference type="EMBL" id="HBUF01022514">
    <property type="protein sequence ID" value="CAG6611708.1"/>
    <property type="molecule type" value="Transcribed_RNA"/>
</dbReference>
<dbReference type="AlphaFoldDB" id="A0A8D8PSG4"/>
<protein>
    <submittedName>
        <fullName evidence="2">Uncharacterized protein</fullName>
    </submittedName>
</protein>
<evidence type="ECO:0000313" key="2">
    <source>
        <dbReference type="EMBL" id="CAG6611708.1"/>
    </source>
</evidence>
<keyword evidence="1" id="KW-0812">Transmembrane</keyword>
<accession>A0A8D8PSG4</accession>
<keyword evidence="1" id="KW-0472">Membrane</keyword>
<proteinExistence type="predicted"/>
<evidence type="ECO:0000256" key="1">
    <source>
        <dbReference type="SAM" id="Phobius"/>
    </source>
</evidence>
<keyword evidence="1" id="KW-1133">Transmembrane helix</keyword>
<name>A0A8D8PSG4_9HEMI</name>